<sequence>MKKIYFYYALAILLLGLTVSNLVNAQPNTPWPATLSIPKPEPDTCIKKIKAGSFDLKCDGLLFVLHVPSICLKKACGLIVDVHGWQMSGDLQDYYTNISNLGGDAGYIVVNPTANRTQYGRSWSYLGDNDSQIFSIMER</sequence>
<gene>
    <name evidence="1" type="ORF">METZ01_LOCUS270366</name>
</gene>
<protein>
    <submittedName>
        <fullName evidence="1">Uncharacterized protein</fullName>
    </submittedName>
</protein>
<name>A0A382K212_9ZZZZ</name>
<dbReference type="EMBL" id="UINC01077411">
    <property type="protein sequence ID" value="SVC17512.1"/>
    <property type="molecule type" value="Genomic_DNA"/>
</dbReference>
<accession>A0A382K212</accession>
<organism evidence="1">
    <name type="scientific">marine metagenome</name>
    <dbReference type="NCBI Taxonomy" id="408172"/>
    <lineage>
        <taxon>unclassified sequences</taxon>
        <taxon>metagenomes</taxon>
        <taxon>ecological metagenomes</taxon>
    </lineage>
</organism>
<dbReference type="Gene3D" id="3.40.50.1820">
    <property type="entry name" value="alpha/beta hydrolase"/>
    <property type="match status" value="1"/>
</dbReference>
<proteinExistence type="predicted"/>
<dbReference type="InterPro" id="IPR029058">
    <property type="entry name" value="AB_hydrolase_fold"/>
</dbReference>
<dbReference type="AlphaFoldDB" id="A0A382K212"/>
<feature type="non-terminal residue" evidence="1">
    <location>
        <position position="139"/>
    </location>
</feature>
<evidence type="ECO:0000313" key="1">
    <source>
        <dbReference type="EMBL" id="SVC17512.1"/>
    </source>
</evidence>
<reference evidence="1" key="1">
    <citation type="submission" date="2018-05" db="EMBL/GenBank/DDBJ databases">
        <authorList>
            <person name="Lanie J.A."/>
            <person name="Ng W.-L."/>
            <person name="Kazmierczak K.M."/>
            <person name="Andrzejewski T.M."/>
            <person name="Davidsen T.M."/>
            <person name="Wayne K.J."/>
            <person name="Tettelin H."/>
            <person name="Glass J.I."/>
            <person name="Rusch D."/>
            <person name="Podicherti R."/>
            <person name="Tsui H.-C.T."/>
            <person name="Winkler M.E."/>
        </authorList>
    </citation>
    <scope>NUCLEOTIDE SEQUENCE</scope>
</reference>